<dbReference type="Pfam" id="PF01476">
    <property type="entry name" value="LysM"/>
    <property type="match status" value="1"/>
</dbReference>
<dbReference type="SMART" id="SM00257">
    <property type="entry name" value="LysM"/>
    <property type="match status" value="1"/>
</dbReference>
<dbReference type="Gene3D" id="3.10.350.10">
    <property type="entry name" value="LysM domain"/>
    <property type="match status" value="1"/>
</dbReference>
<accession>A0ABV6QUL7</accession>
<keyword evidence="5" id="KW-1185">Reference proteome</keyword>
<dbReference type="EMBL" id="JBHLTC010000039">
    <property type="protein sequence ID" value="MFC0628336.1"/>
    <property type="molecule type" value="Genomic_DNA"/>
</dbReference>
<dbReference type="Proteomes" id="UP001589890">
    <property type="component" value="Unassembled WGS sequence"/>
</dbReference>
<evidence type="ECO:0000313" key="5">
    <source>
        <dbReference type="Proteomes" id="UP001589890"/>
    </source>
</evidence>
<dbReference type="InterPro" id="IPR036779">
    <property type="entry name" value="LysM_dom_sf"/>
</dbReference>
<name>A0ABV6QUL7_9ACTN</name>
<feature type="region of interest" description="Disordered" evidence="1">
    <location>
        <begin position="1"/>
        <end position="44"/>
    </location>
</feature>
<gene>
    <name evidence="4" type="ORF">ACFFGN_29975</name>
</gene>
<keyword evidence="2" id="KW-1133">Transmembrane helix</keyword>
<reference evidence="4 5" key="1">
    <citation type="submission" date="2024-09" db="EMBL/GenBank/DDBJ databases">
        <authorList>
            <person name="Sun Q."/>
            <person name="Mori K."/>
        </authorList>
    </citation>
    <scope>NUCLEOTIDE SEQUENCE [LARGE SCALE GENOMIC DNA]</scope>
    <source>
        <strain evidence="4 5">CGMCC 1.15906</strain>
    </source>
</reference>
<evidence type="ECO:0000256" key="1">
    <source>
        <dbReference type="SAM" id="MobiDB-lite"/>
    </source>
</evidence>
<keyword evidence="2" id="KW-0812">Transmembrane</keyword>
<proteinExistence type="predicted"/>
<comment type="caution">
    <text evidence="4">The sequence shown here is derived from an EMBL/GenBank/DDBJ whole genome shotgun (WGS) entry which is preliminary data.</text>
</comment>
<organism evidence="4 5">
    <name type="scientific">Kribbella deserti</name>
    <dbReference type="NCBI Taxonomy" id="1926257"/>
    <lineage>
        <taxon>Bacteria</taxon>
        <taxon>Bacillati</taxon>
        <taxon>Actinomycetota</taxon>
        <taxon>Actinomycetes</taxon>
        <taxon>Propionibacteriales</taxon>
        <taxon>Kribbellaceae</taxon>
        <taxon>Kribbella</taxon>
    </lineage>
</organism>
<dbReference type="InterPro" id="IPR018392">
    <property type="entry name" value="LysM"/>
</dbReference>
<evidence type="ECO:0000259" key="3">
    <source>
        <dbReference type="PROSITE" id="PS51782"/>
    </source>
</evidence>
<keyword evidence="2" id="KW-0472">Membrane</keyword>
<evidence type="ECO:0000256" key="2">
    <source>
        <dbReference type="SAM" id="Phobius"/>
    </source>
</evidence>
<dbReference type="RefSeq" id="WP_380054438.1">
    <property type="nucleotide sequence ID" value="NZ_JBHLTC010000039.1"/>
</dbReference>
<feature type="transmembrane region" description="Helical" evidence="2">
    <location>
        <begin position="62"/>
        <end position="84"/>
    </location>
</feature>
<dbReference type="CDD" id="cd00118">
    <property type="entry name" value="LysM"/>
    <property type="match status" value="1"/>
</dbReference>
<protein>
    <submittedName>
        <fullName evidence="4">LysM peptidoglycan-binding domain-containing protein</fullName>
    </submittedName>
</protein>
<sequence length="151" mass="15926">MSALALVTQTPEVDGARQARRRRAIDGSTTERMPARACAGAEVGPQPTAEPAALQLTRRGRVVLTMVSVLIFGAAVLVLGLRVAGVWTGVPEMSGMVPVQVGAGQSLWSIAQQTNPGEDPRMVVEQIAELNGIMTVTDVVPGETLQVPLFR</sequence>
<dbReference type="PROSITE" id="PS51782">
    <property type="entry name" value="LYSM"/>
    <property type="match status" value="1"/>
</dbReference>
<feature type="domain" description="LysM" evidence="3">
    <location>
        <begin position="97"/>
        <end position="147"/>
    </location>
</feature>
<evidence type="ECO:0000313" key="4">
    <source>
        <dbReference type="EMBL" id="MFC0628336.1"/>
    </source>
</evidence>